<dbReference type="SUPFAM" id="SSF53850">
    <property type="entry name" value="Periplasmic binding protein-like II"/>
    <property type="match status" value="2"/>
</dbReference>
<evidence type="ECO:0000256" key="3">
    <source>
        <dbReference type="ARBA" id="ARBA00005638"/>
    </source>
</evidence>
<comment type="pathway">
    <text evidence="2">Porphyrin-containing compound metabolism; protoporphyrin-IX biosynthesis; coproporphyrinogen-III from 5-aminolevulinate: step 2/4.</text>
</comment>
<feature type="region of interest" description="Disordered" evidence="8">
    <location>
        <begin position="471"/>
        <end position="530"/>
    </location>
</feature>
<dbReference type="AlphaFoldDB" id="A0A7R9CLE0"/>
<dbReference type="PANTHER" id="PTHR11557">
    <property type="entry name" value="PORPHOBILINOGEN DEAMINASE"/>
    <property type="match status" value="1"/>
</dbReference>
<evidence type="ECO:0000313" key="11">
    <source>
        <dbReference type="EMBL" id="CAD7398357.1"/>
    </source>
</evidence>
<gene>
    <name evidence="11" type="ORF">TCEB3V08_LOCUS4463</name>
</gene>
<dbReference type="GO" id="GO:0006782">
    <property type="term" value="P:protoporphyrinogen IX biosynthetic process"/>
    <property type="evidence" value="ECO:0007669"/>
    <property type="project" value="UniProtKB-UniPathway"/>
</dbReference>
<dbReference type="Pfam" id="PF01379">
    <property type="entry name" value="Porphobil_deam"/>
    <property type="match status" value="2"/>
</dbReference>
<feature type="domain" description="Porphobilinogen deaminase C-terminal" evidence="10">
    <location>
        <begin position="304"/>
        <end position="349"/>
    </location>
</feature>
<evidence type="ECO:0000256" key="5">
    <source>
        <dbReference type="ARBA" id="ARBA00022679"/>
    </source>
</evidence>
<evidence type="ECO:0000259" key="10">
    <source>
        <dbReference type="Pfam" id="PF03900"/>
    </source>
</evidence>
<dbReference type="PRINTS" id="PR00151">
    <property type="entry name" value="PORPHBDMNASE"/>
</dbReference>
<evidence type="ECO:0000256" key="4">
    <source>
        <dbReference type="ARBA" id="ARBA00012655"/>
    </source>
</evidence>
<dbReference type="Pfam" id="PF03900">
    <property type="entry name" value="Porphobil_deamC"/>
    <property type="match status" value="1"/>
</dbReference>
<comment type="similarity">
    <text evidence="3">Belongs to the HMBS family.</text>
</comment>
<protein>
    <recommendedName>
        <fullName evidence="4">hydroxymethylbilane synthase</fullName>
        <ecNumber evidence="4">2.5.1.61</ecNumber>
    </recommendedName>
    <alternativeName>
        <fullName evidence="7">Hydroxymethylbilane synthase</fullName>
    </alternativeName>
</protein>
<evidence type="ECO:0000256" key="6">
    <source>
        <dbReference type="ARBA" id="ARBA00023244"/>
    </source>
</evidence>
<organism evidence="11">
    <name type="scientific">Timema cristinae</name>
    <name type="common">Walking stick</name>
    <dbReference type="NCBI Taxonomy" id="61476"/>
    <lineage>
        <taxon>Eukaryota</taxon>
        <taxon>Metazoa</taxon>
        <taxon>Ecdysozoa</taxon>
        <taxon>Arthropoda</taxon>
        <taxon>Hexapoda</taxon>
        <taxon>Insecta</taxon>
        <taxon>Pterygota</taxon>
        <taxon>Neoptera</taxon>
        <taxon>Polyneoptera</taxon>
        <taxon>Phasmatodea</taxon>
        <taxon>Timematodea</taxon>
        <taxon>Timematoidea</taxon>
        <taxon>Timematidae</taxon>
        <taxon>Timema</taxon>
    </lineage>
</organism>
<dbReference type="InterPro" id="IPR000860">
    <property type="entry name" value="HemC"/>
</dbReference>
<sequence>MDENIDLIKVGSRKSQLALIQTNHIVSILKGLYPNKTFELVTMTTIGDQILDKPLPKIGEKSLFTKELEIALEQQDVDLVVHSLKDLPTTLPDGMCIGAVCKREDARDAVVLHAKHKGKTLATLPKGSVIGTSSLRRASQLHLKYPDLKVKDVRGNLNTRLAKLDKGDSYDGLILAVAGLERMGWEARVSQVYKHKLDEMMGWKTPVSQLYKYELEEMVGWEDPVSQVYKYELVEMLGWEDPVSQVYKYELVEMLGWEDPVCQSLEAEDMMYAVGQGALAVECREDDFAILQMLEPLQHVSTTLRVAAERSFLRTLGGGCSAPVAVISKLNGSTLSLTGGVWSLDGSKSLGHYSDVTVNYSEEDDTGEPARKCPYRTPKLFCSISPGNMSYLDFHAAEKLGEDIAQGLIRQGALDVMNEAKQHVQGSITPQQKILLASECLWDMKHPSAIKSVPISTSLDNDSATFIETTKKDMSSHEIKASKSVPETNLNDYNSTKPSLDPKNSFTEDHNSDLSISHSKNHHDAAAIVT</sequence>
<keyword evidence="6" id="KW-0627">Porphyrin biosynthesis</keyword>
<reference evidence="11" key="1">
    <citation type="submission" date="2020-11" db="EMBL/GenBank/DDBJ databases">
        <authorList>
            <person name="Tran Van P."/>
        </authorList>
    </citation>
    <scope>NUCLEOTIDE SEQUENCE</scope>
</reference>
<dbReference type="EC" id="2.5.1.61" evidence="4"/>
<dbReference type="FunFam" id="3.40.190.10:FF:000005">
    <property type="entry name" value="Porphobilinogen deaminase"/>
    <property type="match status" value="1"/>
</dbReference>
<feature type="domain" description="Porphobilinogen deaminase N-terminal" evidence="9">
    <location>
        <begin position="254"/>
        <end position="290"/>
    </location>
</feature>
<dbReference type="InterPro" id="IPR022419">
    <property type="entry name" value="Porphobilin_deaminase_cofac_BS"/>
</dbReference>
<dbReference type="InterPro" id="IPR036803">
    <property type="entry name" value="Porphobilinogen_deaminase_C_sf"/>
</dbReference>
<dbReference type="NCBIfam" id="TIGR00212">
    <property type="entry name" value="hemC"/>
    <property type="match status" value="1"/>
</dbReference>
<dbReference type="InterPro" id="IPR022417">
    <property type="entry name" value="Porphobilin_deaminase_N"/>
</dbReference>
<dbReference type="SUPFAM" id="SSF54782">
    <property type="entry name" value="Porphobilinogen deaminase (hydroxymethylbilane synthase), C-terminal domain"/>
    <property type="match status" value="1"/>
</dbReference>
<feature type="compositionally biased region" description="Polar residues" evidence="8">
    <location>
        <begin position="485"/>
        <end position="505"/>
    </location>
</feature>
<dbReference type="InterPro" id="IPR022418">
    <property type="entry name" value="Porphobilinogen_deaminase_C"/>
</dbReference>
<evidence type="ECO:0000256" key="7">
    <source>
        <dbReference type="ARBA" id="ARBA00033064"/>
    </source>
</evidence>
<keyword evidence="5" id="KW-0808">Transferase</keyword>
<proteinExistence type="inferred from homology"/>
<dbReference type="EMBL" id="OC317670">
    <property type="protein sequence ID" value="CAD7398357.1"/>
    <property type="molecule type" value="Genomic_DNA"/>
</dbReference>
<dbReference type="PROSITE" id="PS00533">
    <property type="entry name" value="PORPHOBILINOGEN_DEAM"/>
    <property type="match status" value="1"/>
</dbReference>
<feature type="compositionally biased region" description="Basic and acidic residues" evidence="8">
    <location>
        <begin position="471"/>
        <end position="481"/>
    </location>
</feature>
<dbReference type="PANTHER" id="PTHR11557:SF0">
    <property type="entry name" value="PORPHOBILINOGEN DEAMINASE"/>
    <property type="match status" value="1"/>
</dbReference>
<dbReference type="Gene3D" id="3.40.190.10">
    <property type="entry name" value="Periplasmic binding protein-like II"/>
    <property type="match status" value="3"/>
</dbReference>
<dbReference type="GO" id="GO:0004418">
    <property type="term" value="F:hydroxymethylbilane synthase activity"/>
    <property type="evidence" value="ECO:0007669"/>
    <property type="project" value="UniProtKB-EC"/>
</dbReference>
<dbReference type="GO" id="GO:0005737">
    <property type="term" value="C:cytoplasm"/>
    <property type="evidence" value="ECO:0007669"/>
    <property type="project" value="TreeGrafter"/>
</dbReference>
<dbReference type="HAMAP" id="MF_00260">
    <property type="entry name" value="Porphobil_deam"/>
    <property type="match status" value="1"/>
</dbReference>
<dbReference type="CDD" id="cd13645">
    <property type="entry name" value="PBP2_HuPBGD_like"/>
    <property type="match status" value="1"/>
</dbReference>
<dbReference type="Gene3D" id="3.30.160.40">
    <property type="entry name" value="Porphobilinogen deaminase, C-terminal domain"/>
    <property type="match status" value="1"/>
</dbReference>
<evidence type="ECO:0000256" key="1">
    <source>
        <dbReference type="ARBA" id="ARBA00001916"/>
    </source>
</evidence>
<evidence type="ECO:0000259" key="9">
    <source>
        <dbReference type="Pfam" id="PF01379"/>
    </source>
</evidence>
<comment type="cofactor">
    <cofactor evidence="1">
        <name>dipyrromethane</name>
        <dbReference type="ChEBI" id="CHEBI:60342"/>
    </cofactor>
</comment>
<dbReference type="FunFam" id="3.40.190.10:FF:000260">
    <property type="entry name" value="Porphobilinogen deaminase"/>
    <property type="match status" value="1"/>
</dbReference>
<evidence type="ECO:0000256" key="8">
    <source>
        <dbReference type="SAM" id="MobiDB-lite"/>
    </source>
</evidence>
<feature type="domain" description="Porphobilinogen deaminase N-terminal" evidence="9">
    <location>
        <begin position="8"/>
        <end position="193"/>
    </location>
</feature>
<accession>A0A7R9CLE0</accession>
<name>A0A7R9CLE0_TIMCR</name>
<evidence type="ECO:0000256" key="2">
    <source>
        <dbReference type="ARBA" id="ARBA00004735"/>
    </source>
</evidence>
<dbReference type="UniPathway" id="UPA00251">
    <property type="reaction ID" value="UER00319"/>
</dbReference>